<evidence type="ECO:0000256" key="10">
    <source>
        <dbReference type="ARBA" id="ARBA00022806"/>
    </source>
</evidence>
<evidence type="ECO:0000259" key="17">
    <source>
        <dbReference type="PROSITE" id="PS51192"/>
    </source>
</evidence>
<keyword evidence="13" id="KW-0943">RNA-mediated gene silencing</keyword>
<dbReference type="GO" id="GO:0003724">
    <property type="term" value="F:RNA helicase activity"/>
    <property type="evidence" value="ECO:0007669"/>
    <property type="project" value="UniProtKB-EC"/>
</dbReference>
<dbReference type="SUPFAM" id="SSF63748">
    <property type="entry name" value="Tudor/PWWP/MBT"/>
    <property type="match status" value="1"/>
</dbReference>
<dbReference type="InterPro" id="IPR011545">
    <property type="entry name" value="DEAD/DEAH_box_helicase_dom"/>
</dbReference>
<dbReference type="PANTHER" id="PTHR18934:SF113">
    <property type="entry name" value="ATP-DEPENDENT RNA HELICASE TDRD9"/>
    <property type="match status" value="1"/>
</dbReference>
<dbReference type="InterPro" id="IPR027417">
    <property type="entry name" value="P-loop_NTPase"/>
</dbReference>
<keyword evidence="10" id="KW-0347">Helicase</keyword>
<dbReference type="InterPro" id="IPR014001">
    <property type="entry name" value="Helicase_ATP-bd"/>
</dbReference>
<organism evidence="19 20">
    <name type="scientific">Glossina morsitans morsitans</name>
    <name type="common">Savannah tsetse fly</name>
    <dbReference type="NCBI Taxonomy" id="37546"/>
    <lineage>
        <taxon>Eukaryota</taxon>
        <taxon>Metazoa</taxon>
        <taxon>Ecdysozoa</taxon>
        <taxon>Arthropoda</taxon>
        <taxon>Hexapoda</taxon>
        <taxon>Insecta</taxon>
        <taxon>Pterygota</taxon>
        <taxon>Neoptera</taxon>
        <taxon>Endopterygota</taxon>
        <taxon>Diptera</taxon>
        <taxon>Brachycera</taxon>
        <taxon>Muscomorpha</taxon>
        <taxon>Hippoboscoidea</taxon>
        <taxon>Glossinidae</taxon>
        <taxon>Glossina</taxon>
    </lineage>
</organism>
<dbReference type="GO" id="GO:0005737">
    <property type="term" value="C:cytoplasm"/>
    <property type="evidence" value="ECO:0007669"/>
    <property type="project" value="UniProtKB-SubCell"/>
</dbReference>
<feature type="domain" description="Helicase ATP-binding" evidence="17">
    <location>
        <begin position="121"/>
        <end position="304"/>
    </location>
</feature>
<evidence type="ECO:0000256" key="1">
    <source>
        <dbReference type="ARBA" id="ARBA00004496"/>
    </source>
</evidence>
<dbReference type="GO" id="GO:0030154">
    <property type="term" value="P:cell differentiation"/>
    <property type="evidence" value="ECO:0007669"/>
    <property type="project" value="UniProtKB-KW"/>
</dbReference>
<evidence type="ECO:0000259" key="16">
    <source>
        <dbReference type="PROSITE" id="PS50304"/>
    </source>
</evidence>
<protein>
    <recommendedName>
        <fullName evidence="4">Probable ATP-dependent RNA helicase spindle-E</fullName>
        <ecNumber evidence="3">3.6.4.13</ecNumber>
    </recommendedName>
</protein>
<dbReference type="PROSITE" id="PS51192">
    <property type="entry name" value="HELICASE_ATP_BIND_1"/>
    <property type="match status" value="1"/>
</dbReference>
<comment type="catalytic activity">
    <reaction evidence="15">
        <text>ATP + H2O = ADP + phosphate + H(+)</text>
        <dbReference type="Rhea" id="RHEA:13065"/>
        <dbReference type="ChEBI" id="CHEBI:15377"/>
        <dbReference type="ChEBI" id="CHEBI:15378"/>
        <dbReference type="ChEBI" id="CHEBI:30616"/>
        <dbReference type="ChEBI" id="CHEBI:43474"/>
        <dbReference type="ChEBI" id="CHEBI:456216"/>
        <dbReference type="EC" id="3.6.4.13"/>
    </reaction>
</comment>
<evidence type="ECO:0000256" key="8">
    <source>
        <dbReference type="ARBA" id="ARBA00022782"/>
    </source>
</evidence>
<evidence type="ECO:0000313" key="20">
    <source>
        <dbReference type="Proteomes" id="UP000092444"/>
    </source>
</evidence>
<comment type="subcellular location">
    <subcellularLocation>
        <location evidence="1">Cytoplasm</location>
    </subcellularLocation>
</comment>
<keyword evidence="14" id="KW-0469">Meiosis</keyword>
<evidence type="ECO:0000256" key="11">
    <source>
        <dbReference type="ARBA" id="ARBA00022840"/>
    </source>
</evidence>
<dbReference type="CDD" id="cd18791">
    <property type="entry name" value="SF2_C_RHA"/>
    <property type="match status" value="1"/>
</dbReference>
<dbReference type="SMART" id="SM00487">
    <property type="entry name" value="DEXDc"/>
    <property type="match status" value="1"/>
</dbReference>
<dbReference type="EMBL" id="CCAG010018631">
    <property type="status" value="NOT_ANNOTATED_CDS"/>
    <property type="molecule type" value="Genomic_DNA"/>
</dbReference>
<dbReference type="GO" id="GO:0005524">
    <property type="term" value="F:ATP binding"/>
    <property type="evidence" value="ECO:0007669"/>
    <property type="project" value="UniProtKB-KW"/>
</dbReference>
<keyword evidence="7" id="KW-0547">Nucleotide-binding</keyword>
<evidence type="ECO:0000259" key="18">
    <source>
        <dbReference type="PROSITE" id="PS51194"/>
    </source>
</evidence>
<dbReference type="GO" id="GO:0051321">
    <property type="term" value="P:meiotic cell cycle"/>
    <property type="evidence" value="ECO:0007669"/>
    <property type="project" value="UniProtKB-KW"/>
</dbReference>
<keyword evidence="8" id="KW-0221">Differentiation</keyword>
<evidence type="ECO:0000256" key="6">
    <source>
        <dbReference type="ARBA" id="ARBA00022490"/>
    </source>
</evidence>
<keyword evidence="6" id="KW-0963">Cytoplasm</keyword>
<keyword evidence="11" id="KW-0067">ATP-binding</keyword>
<dbReference type="Pfam" id="PF00270">
    <property type="entry name" value="DEAD"/>
    <property type="match status" value="1"/>
</dbReference>
<dbReference type="InterPro" id="IPR035437">
    <property type="entry name" value="SNase_OB-fold_sf"/>
</dbReference>
<keyword evidence="12" id="KW-0744">Spermatogenesis</keyword>
<dbReference type="GO" id="GO:0031047">
    <property type="term" value="P:regulatory ncRNA-mediated gene silencing"/>
    <property type="evidence" value="ECO:0007669"/>
    <property type="project" value="UniProtKB-KW"/>
</dbReference>
<name>A0A1B0GGF7_GLOMM</name>
<evidence type="ECO:0000256" key="2">
    <source>
        <dbReference type="ARBA" id="ARBA00008792"/>
    </source>
</evidence>
<sequence length="1454" mass="167233">MDEVEDFFNISKDFVPRIIPVERPRDDVASTSKTALQLFKRNAPEEDCKTSKKFRRHDGCKETSEKWHRSNQDPEVANFSIDDLREETEPIKADGGIYERYVFDLNRDSSLPIYDAKEKIIDAIRKNPVVILEGDTGCGKTTQASENPNQLLINRFLQIKVPQYILDEAYRQREYCRIICTQPRRIAAISIAKRVCSERKWEEGSIVGYQVGLHACISDDTHLLYCTTGVLLQKLIREKTLFPYTHVILDEVHERDQDMDFLLIIVRRLLVTNSKNVKIILMSATMDVTEFSQYFKILNRPAPVIHSDARRLYQVKEFYLSDLDSINTQKATVDFENPGIDLEMYNLALKLIIVMDNIEKKQADFNPDSSLNANRVAILIFLPGINEIDLMYKRLEQLNDADLNKSKLSPIRLHSIISPEEQVKIFHPPPRGYRKVILATNIAESSITVPDIKYVIDFCLTKILVTDTSTNFTTLQLHWASRANCRQRAGRAGRVMNGRVYRLLPRHYYEKYLDEFSTPEMLRCPLENVVLKAKLLEMGSPNTVLGLSMNPPNLSDIQNTITILKEAGALYKYASDIYTIEDGDISFIGRVMAVMPLDVRLTRLIILGWLFGALEESIIIAAGLSVRSIFKTQHYKRQNQISAFVQKLKWADGSGSDLIAILNAYKEWSSLSETNEGRNEQDEQSWAGRNFVNLRSIREMHLLVIELKERLAAFGIKKNPTYRIISSSLDWEKALTLKIIISGAFYPNYFTSSRITRPEKERSIYHTLCGHDPCNTVMFSNFEVRHIGELYTGRIKELFKDVDIEPEKIDVHFQPGSEKVFIVFKDRIIGGNDEDDQIKVPGLVDVNVYKALRLRSSSIRHQINVMNSKEGEYAEKYGLGTMCDGKFIPSDRHIQNVELVVLPSVFQKNITGYITHIETCSKFYFQPISEMPRLREIDELLNDPNELQKCRFSNAAEIRNGMFLSARFEEKFHRAQVLNVIHVSRQHVQFKVYFIDFGNKAVVKFDDLRRFSNYSKHLADIPPRLFQCRLALVEASAVLSPIEKWVDEAMVLMQEHADAGPTEIEVYSLIKGVANVIVKKEDSSLNEILVEKGLARNSDENLMSKTDHDFRLRKQSVANRFLDDEHSRQNEDYLRSLHPELDVHIQPPPKQLCTRILRLRGPFSPIETNIYSAISMGSCKAVQTERDSVNFMLIDPDPKDAYERLTVAAGITESQNGENLVIRGTTLMPNIHGFCALMTLLFCPTMQLKCNKGQTKYVSIIAGLGYDEETFESLYKEHDIVLNLDVDLLPDDIELINQIRYSMDTILFTKSNQERPAIHQKECEKLTVKIQKLVFRLLSKNRKYTDVTGGPDDNKWQKLAEETITDSTDLYGKRSLFPLLSAPRLYDEKYDRIHSLTSHCEELHHLRQFDGNINPTTCLLCQESLENITHLRIHLLSQQHRDREHQIRFKAPAI</sequence>
<evidence type="ECO:0000256" key="4">
    <source>
        <dbReference type="ARBA" id="ARBA00013352"/>
    </source>
</evidence>
<dbReference type="GO" id="GO:0016787">
    <property type="term" value="F:hydrolase activity"/>
    <property type="evidence" value="ECO:0007669"/>
    <property type="project" value="UniProtKB-KW"/>
</dbReference>
<keyword evidence="20" id="KW-1185">Reference proteome</keyword>
<keyword evidence="5" id="KW-0217">Developmental protein</keyword>
<dbReference type="Gene3D" id="1.20.120.1080">
    <property type="match status" value="1"/>
</dbReference>
<keyword evidence="9" id="KW-0378">Hydrolase</keyword>
<evidence type="ECO:0000256" key="14">
    <source>
        <dbReference type="ARBA" id="ARBA00023254"/>
    </source>
</evidence>
<reference evidence="19" key="1">
    <citation type="submission" date="2020-05" db="UniProtKB">
        <authorList>
            <consortium name="EnsemblMetazoa"/>
        </authorList>
    </citation>
    <scope>IDENTIFICATION</scope>
    <source>
        <strain evidence="19">Yale</strain>
    </source>
</reference>
<dbReference type="GO" id="GO:0003723">
    <property type="term" value="F:RNA binding"/>
    <property type="evidence" value="ECO:0007669"/>
    <property type="project" value="TreeGrafter"/>
</dbReference>
<dbReference type="SMART" id="SM00847">
    <property type="entry name" value="HA2"/>
    <property type="match status" value="1"/>
</dbReference>
<dbReference type="Gene3D" id="2.40.50.90">
    <property type="match status" value="1"/>
</dbReference>
<evidence type="ECO:0000256" key="13">
    <source>
        <dbReference type="ARBA" id="ARBA00023158"/>
    </source>
</evidence>
<feature type="domain" description="Helicase C-terminal" evidence="18">
    <location>
        <begin position="350"/>
        <end position="537"/>
    </location>
</feature>
<dbReference type="Gene3D" id="2.30.30.140">
    <property type="match status" value="1"/>
</dbReference>
<evidence type="ECO:0000256" key="9">
    <source>
        <dbReference type="ARBA" id="ARBA00022801"/>
    </source>
</evidence>
<evidence type="ECO:0000256" key="5">
    <source>
        <dbReference type="ARBA" id="ARBA00022473"/>
    </source>
</evidence>
<dbReference type="InterPro" id="IPR002999">
    <property type="entry name" value="Tudor"/>
</dbReference>
<dbReference type="PROSITE" id="PS51194">
    <property type="entry name" value="HELICASE_CTER"/>
    <property type="match status" value="1"/>
</dbReference>
<dbReference type="Pfam" id="PF00567">
    <property type="entry name" value="TUDOR"/>
    <property type="match status" value="1"/>
</dbReference>
<evidence type="ECO:0000256" key="15">
    <source>
        <dbReference type="ARBA" id="ARBA00047984"/>
    </source>
</evidence>
<evidence type="ECO:0000256" key="12">
    <source>
        <dbReference type="ARBA" id="ARBA00022871"/>
    </source>
</evidence>
<feature type="domain" description="Tudor" evidence="16">
    <location>
        <begin position="955"/>
        <end position="1018"/>
    </location>
</feature>
<comment type="similarity">
    <text evidence="2">Belongs to the DEAD box helicase family. DEAH subfamily.</text>
</comment>
<dbReference type="Pfam" id="PF00271">
    <property type="entry name" value="Helicase_C"/>
    <property type="match status" value="1"/>
</dbReference>
<dbReference type="PROSITE" id="PS00028">
    <property type="entry name" value="ZINC_FINGER_C2H2_1"/>
    <property type="match status" value="1"/>
</dbReference>
<dbReference type="Gene3D" id="3.40.50.300">
    <property type="entry name" value="P-loop containing nucleotide triphosphate hydrolases"/>
    <property type="match status" value="2"/>
</dbReference>
<dbReference type="Proteomes" id="UP000092444">
    <property type="component" value="Unassembled WGS sequence"/>
</dbReference>
<dbReference type="SMART" id="SM00490">
    <property type="entry name" value="HELICc"/>
    <property type="match status" value="1"/>
</dbReference>
<evidence type="ECO:0000256" key="3">
    <source>
        <dbReference type="ARBA" id="ARBA00012552"/>
    </source>
</evidence>
<dbReference type="InterPro" id="IPR001650">
    <property type="entry name" value="Helicase_C-like"/>
</dbReference>
<dbReference type="SUPFAM" id="SSF52540">
    <property type="entry name" value="P-loop containing nucleoside triphosphate hydrolases"/>
    <property type="match status" value="1"/>
</dbReference>
<proteinExistence type="inferred from homology"/>
<evidence type="ECO:0000256" key="7">
    <source>
        <dbReference type="ARBA" id="ARBA00022741"/>
    </source>
</evidence>
<dbReference type="EC" id="3.6.4.13" evidence="3"/>
<dbReference type="PROSITE" id="PS50304">
    <property type="entry name" value="TUDOR"/>
    <property type="match status" value="1"/>
</dbReference>
<dbReference type="CDD" id="cd20379">
    <property type="entry name" value="Tudor_dTUD-like"/>
    <property type="match status" value="1"/>
</dbReference>
<accession>A0A1B0GGF7</accession>
<dbReference type="InterPro" id="IPR013087">
    <property type="entry name" value="Znf_C2H2_type"/>
</dbReference>
<dbReference type="STRING" id="37546.A0A1B0GGF7"/>
<dbReference type="EnsemblMetazoa" id="GMOY013061-RA">
    <property type="protein sequence ID" value="GMOY013061-PA"/>
    <property type="gene ID" value="GMOY013061"/>
</dbReference>
<dbReference type="InterPro" id="IPR007502">
    <property type="entry name" value="Helicase-assoc_dom"/>
</dbReference>
<evidence type="ECO:0000313" key="19">
    <source>
        <dbReference type="EnsemblMetazoa" id="GMOY013061-PA"/>
    </source>
</evidence>
<dbReference type="PANTHER" id="PTHR18934">
    <property type="entry name" value="ATP-DEPENDENT RNA HELICASE"/>
    <property type="match status" value="1"/>
</dbReference>
<dbReference type="Pfam" id="PF21010">
    <property type="entry name" value="HA2_C"/>
    <property type="match status" value="1"/>
</dbReference>
<dbReference type="GO" id="GO:0007283">
    <property type="term" value="P:spermatogenesis"/>
    <property type="evidence" value="ECO:0007669"/>
    <property type="project" value="UniProtKB-KW"/>
</dbReference>